<proteinExistence type="predicted"/>
<evidence type="ECO:0000313" key="1">
    <source>
        <dbReference type="EMBL" id="MBM3226007.1"/>
    </source>
</evidence>
<protein>
    <recommendedName>
        <fullName evidence="3">Alpha/beta hydrolase</fullName>
    </recommendedName>
</protein>
<evidence type="ECO:0000313" key="2">
    <source>
        <dbReference type="Proteomes" id="UP000712673"/>
    </source>
</evidence>
<evidence type="ECO:0008006" key="3">
    <source>
        <dbReference type="Google" id="ProtNLM"/>
    </source>
</evidence>
<gene>
    <name evidence="1" type="ORF">FJZ47_19730</name>
</gene>
<reference evidence="1" key="1">
    <citation type="submission" date="2019-03" db="EMBL/GenBank/DDBJ databases">
        <title>Lake Tanganyika Metagenome-Assembled Genomes (MAGs).</title>
        <authorList>
            <person name="Tran P."/>
        </authorList>
    </citation>
    <scope>NUCLEOTIDE SEQUENCE</scope>
    <source>
        <strain evidence="1">K_DeepCast_65m_m2_066</strain>
    </source>
</reference>
<comment type="caution">
    <text evidence="1">The sequence shown here is derived from an EMBL/GenBank/DDBJ whole genome shotgun (WGS) entry which is preliminary data.</text>
</comment>
<dbReference type="AlphaFoldDB" id="A0A937W3J9"/>
<accession>A0A937W3J9</accession>
<dbReference type="Proteomes" id="UP000712673">
    <property type="component" value="Unassembled WGS sequence"/>
</dbReference>
<dbReference type="InterPro" id="IPR029058">
    <property type="entry name" value="AB_hydrolase_fold"/>
</dbReference>
<dbReference type="EMBL" id="VGLS01000755">
    <property type="protein sequence ID" value="MBM3226007.1"/>
    <property type="molecule type" value="Genomic_DNA"/>
</dbReference>
<sequence length="452" mass="50002">MANRPLVLIHGYSDVGTSFAAWEQALRANGYGATPIHTCTYRSLTNEVTIKDIAEGFDRALRIQAGLEADAPFDAIVHSTGMLVIRAWLTKYGGEGRRQRLKNLIGLAPATFGSPLAHKGRSWLGSLFKGNKEQGPDFLESGDRVLDGLELGSRLTWELAHLDLLGPEPFYGPDASTPYVFILCGNQAYGGLRRFINAPGTDGTVRWAGCALNTRKITIDLTQDPARPASHARFVLAPWANIHMPLTLVEGLNHGTILSDPTPALIEMVTEALQVSSQTEFDLWHGRAALRTIAARQQAEEWQQFVVHAVDERGDPITDFYMELFSKDAHGEAQAVDGLEMDVHTYSSDPSFRCFHLNLRRLNLQHLPNLWMRAMVSSGSSLVGYYGFGCEDPGAVQTSPDMQGRWAAELEISSLLGASEVRLFFPYTTTLIELRFNREPLPLAGKNEVCWF</sequence>
<name>A0A937W3J9_UNCTE</name>
<dbReference type="SUPFAM" id="SSF53474">
    <property type="entry name" value="alpha/beta-Hydrolases"/>
    <property type="match status" value="1"/>
</dbReference>
<organism evidence="1 2">
    <name type="scientific">Tectimicrobiota bacterium</name>
    <dbReference type="NCBI Taxonomy" id="2528274"/>
    <lineage>
        <taxon>Bacteria</taxon>
        <taxon>Pseudomonadati</taxon>
        <taxon>Nitrospinota/Tectimicrobiota group</taxon>
        <taxon>Candidatus Tectimicrobiota</taxon>
    </lineage>
</organism>
<dbReference type="Gene3D" id="3.40.50.1820">
    <property type="entry name" value="alpha/beta hydrolase"/>
    <property type="match status" value="1"/>
</dbReference>